<evidence type="ECO:0000313" key="3">
    <source>
        <dbReference type="EMBL" id="CAF1074127.1"/>
    </source>
</evidence>
<organism evidence="3 4">
    <name type="scientific">Adineta ricciae</name>
    <name type="common">Rotifer</name>
    <dbReference type="NCBI Taxonomy" id="249248"/>
    <lineage>
        <taxon>Eukaryota</taxon>
        <taxon>Metazoa</taxon>
        <taxon>Spiralia</taxon>
        <taxon>Gnathifera</taxon>
        <taxon>Rotifera</taxon>
        <taxon>Eurotatoria</taxon>
        <taxon>Bdelloidea</taxon>
        <taxon>Adinetida</taxon>
        <taxon>Adinetidae</taxon>
        <taxon>Adineta</taxon>
    </lineage>
</organism>
<dbReference type="Gene3D" id="3.40.50.300">
    <property type="entry name" value="P-loop containing nucleotide triphosphate hydrolases"/>
    <property type="match status" value="1"/>
</dbReference>
<dbReference type="Proteomes" id="UP000663852">
    <property type="component" value="Unassembled WGS sequence"/>
</dbReference>
<name>A0A814M574_ADIRI</name>
<dbReference type="EMBL" id="CAJNOR010001097">
    <property type="protein sequence ID" value="CAF1074127.1"/>
    <property type="molecule type" value="Genomic_DNA"/>
</dbReference>
<dbReference type="AlphaFoldDB" id="A0A814M574"/>
<evidence type="ECO:0000259" key="1">
    <source>
        <dbReference type="Pfam" id="PF00004"/>
    </source>
</evidence>
<keyword evidence="4" id="KW-1185">Reference proteome</keyword>
<dbReference type="EMBL" id="CAJNOJ010000069">
    <property type="protein sequence ID" value="CAF1024161.1"/>
    <property type="molecule type" value="Genomic_DNA"/>
</dbReference>
<accession>A0A814M574</accession>
<dbReference type="GO" id="GO:0016887">
    <property type="term" value="F:ATP hydrolysis activity"/>
    <property type="evidence" value="ECO:0007669"/>
    <property type="project" value="InterPro"/>
</dbReference>
<comment type="caution">
    <text evidence="3">The sequence shown here is derived from an EMBL/GenBank/DDBJ whole genome shotgun (WGS) entry which is preliminary data.</text>
</comment>
<proteinExistence type="predicted"/>
<dbReference type="Pfam" id="PF00004">
    <property type="entry name" value="AAA"/>
    <property type="match status" value="1"/>
</dbReference>
<dbReference type="Proteomes" id="UP000663828">
    <property type="component" value="Unassembled WGS sequence"/>
</dbReference>
<feature type="domain" description="ATPase AAA-type core" evidence="1">
    <location>
        <begin position="227"/>
        <end position="348"/>
    </location>
</feature>
<evidence type="ECO:0000313" key="2">
    <source>
        <dbReference type="EMBL" id="CAF1024161.1"/>
    </source>
</evidence>
<sequence length="394" mass="44960">MSMASDQYIGYFPDYTRSLCQRFAENATRCGELPAIQFFLAHYRAFPCVLRCIVGKSNDPYHSASILHYLHNEFNHEPKNDIVVQKFDQKSKQFYATFRLCDLRNGIIIYMKHGKLVFDVDNPNNCVPDFMDDYFHVFKQILVYHLPDVEKQARDVAREITKRTVVLRKTLRFRLICSRPSTGLCLKYIKLSKPLIYDLALHYGEKFVKVHESILKNLNKTDGHGIVLLHGLPGSGKTHYIRYLISEIDGKSMIYLPPDMAKDLTKPELLAFLLTHSKSILVIEDAENIIGDRTEQVLNMNQAVANILNLSDGLLGDAIHMQIIATFNCDLIAVDKALLRKGRLIAHYSFGKLDVNSAKILSTKLGFGVENITAPMTLAEIYNQEKEEENDTLI</sequence>
<protein>
    <recommendedName>
        <fullName evidence="1">ATPase AAA-type core domain-containing protein</fullName>
    </recommendedName>
</protein>
<dbReference type="GO" id="GO:0005524">
    <property type="term" value="F:ATP binding"/>
    <property type="evidence" value="ECO:0007669"/>
    <property type="project" value="InterPro"/>
</dbReference>
<gene>
    <name evidence="2" type="ORF">EDS130_LOCUS16052</name>
    <name evidence="3" type="ORF">XAT740_LOCUS16974</name>
</gene>
<evidence type="ECO:0000313" key="4">
    <source>
        <dbReference type="Proteomes" id="UP000663828"/>
    </source>
</evidence>
<dbReference type="InterPro" id="IPR027417">
    <property type="entry name" value="P-loop_NTPase"/>
</dbReference>
<dbReference type="OrthoDB" id="10042665at2759"/>
<reference evidence="3" key="1">
    <citation type="submission" date="2021-02" db="EMBL/GenBank/DDBJ databases">
        <authorList>
            <person name="Nowell W R."/>
        </authorList>
    </citation>
    <scope>NUCLEOTIDE SEQUENCE</scope>
</reference>
<dbReference type="SUPFAM" id="SSF52540">
    <property type="entry name" value="P-loop containing nucleoside triphosphate hydrolases"/>
    <property type="match status" value="1"/>
</dbReference>
<dbReference type="InterPro" id="IPR003959">
    <property type="entry name" value="ATPase_AAA_core"/>
</dbReference>